<reference evidence="1 2" key="1">
    <citation type="journal article" date="2019" name="Front. Microbiol.">
        <title>Genomes of Neutrophilic Sulfur-Oxidizing Chemolithoautotrophs Representing 9 Proteobacterial Species From 8 Genera.</title>
        <authorList>
            <person name="Watanabe T."/>
            <person name="Kojima H."/>
            <person name="Umezawa K."/>
            <person name="Hori C."/>
            <person name="Takasuka T.E."/>
            <person name="Kato Y."/>
            <person name="Fukui M."/>
        </authorList>
    </citation>
    <scope>NUCLEOTIDE SEQUENCE [LARGE SCALE GENOMIC DNA]</scope>
    <source>
        <strain evidence="1 2">TTN</strain>
    </source>
</reference>
<comment type="caution">
    <text evidence="1">The sequence shown here is derived from an EMBL/GenBank/DDBJ whole genome shotgun (WGS) entry which is preliminary data.</text>
</comment>
<organism evidence="1 2">
    <name type="scientific">Sulfuriferula multivorans</name>
    <dbReference type="NCBI Taxonomy" id="1559896"/>
    <lineage>
        <taxon>Bacteria</taxon>
        <taxon>Pseudomonadati</taxon>
        <taxon>Pseudomonadota</taxon>
        <taxon>Betaproteobacteria</taxon>
        <taxon>Nitrosomonadales</taxon>
        <taxon>Sulfuricellaceae</taxon>
        <taxon>Sulfuriferula</taxon>
    </lineage>
</organism>
<evidence type="ECO:0000313" key="1">
    <source>
        <dbReference type="EMBL" id="GBL46220.1"/>
    </source>
</evidence>
<proteinExistence type="predicted"/>
<accession>A0A401JF23</accession>
<dbReference type="EMBL" id="BGOW01000017">
    <property type="protein sequence ID" value="GBL46220.1"/>
    <property type="molecule type" value="Genomic_DNA"/>
</dbReference>
<keyword evidence="2" id="KW-1185">Reference proteome</keyword>
<evidence type="ECO:0000313" key="2">
    <source>
        <dbReference type="Proteomes" id="UP000286806"/>
    </source>
</evidence>
<dbReference type="AlphaFoldDB" id="A0A401JF23"/>
<protein>
    <submittedName>
        <fullName evidence="1">Uncharacterized protein</fullName>
    </submittedName>
</protein>
<gene>
    <name evidence="1" type="ORF">SFMTTN_2033</name>
</gene>
<name>A0A401JF23_9PROT</name>
<sequence>MNNVAFSIVNSWPGFDIEYRSRVISNSESSLIRCCTNTKT</sequence>
<dbReference type="Proteomes" id="UP000286806">
    <property type="component" value="Unassembled WGS sequence"/>
</dbReference>